<accession>A0A8S3K4K5</accession>
<feature type="compositionally biased region" description="Low complexity" evidence="1">
    <location>
        <begin position="42"/>
        <end position="54"/>
    </location>
</feature>
<proteinExistence type="predicted"/>
<protein>
    <submittedName>
        <fullName evidence="2">Uncharacterized protein</fullName>
    </submittedName>
</protein>
<evidence type="ECO:0000313" key="2">
    <source>
        <dbReference type="EMBL" id="CAF5224432.1"/>
    </source>
</evidence>
<feature type="non-terminal residue" evidence="2">
    <location>
        <position position="1"/>
    </location>
</feature>
<dbReference type="EMBL" id="CAJOBJ010373234">
    <property type="protein sequence ID" value="CAF5224432.1"/>
    <property type="molecule type" value="Genomic_DNA"/>
</dbReference>
<dbReference type="AlphaFoldDB" id="A0A8S3K4K5"/>
<feature type="compositionally biased region" description="Acidic residues" evidence="1">
    <location>
        <begin position="55"/>
        <end position="65"/>
    </location>
</feature>
<dbReference type="Proteomes" id="UP000681720">
    <property type="component" value="Unassembled WGS sequence"/>
</dbReference>
<name>A0A8S3K4K5_9BILA</name>
<evidence type="ECO:0000256" key="1">
    <source>
        <dbReference type="SAM" id="MobiDB-lite"/>
    </source>
</evidence>
<comment type="caution">
    <text evidence="2">The sequence shown here is derived from an EMBL/GenBank/DDBJ whole genome shotgun (WGS) entry which is preliminary data.</text>
</comment>
<sequence>MTDTKINHILATISPSNTIDTNPLADRVKMTNNHFHRHNSVDQQNLNLSDSLNNLDDDDLLNNSA</sequence>
<feature type="region of interest" description="Disordered" evidence="1">
    <location>
        <begin position="40"/>
        <end position="65"/>
    </location>
</feature>
<evidence type="ECO:0000313" key="3">
    <source>
        <dbReference type="Proteomes" id="UP000681720"/>
    </source>
</evidence>
<organism evidence="2 3">
    <name type="scientific">Rotaria magnacalcarata</name>
    <dbReference type="NCBI Taxonomy" id="392030"/>
    <lineage>
        <taxon>Eukaryota</taxon>
        <taxon>Metazoa</taxon>
        <taxon>Spiralia</taxon>
        <taxon>Gnathifera</taxon>
        <taxon>Rotifera</taxon>
        <taxon>Eurotatoria</taxon>
        <taxon>Bdelloidea</taxon>
        <taxon>Philodinida</taxon>
        <taxon>Philodinidae</taxon>
        <taxon>Rotaria</taxon>
    </lineage>
</organism>
<gene>
    <name evidence="2" type="ORF">GIL414_LOCUS86106</name>
</gene>
<reference evidence="2" key="1">
    <citation type="submission" date="2021-02" db="EMBL/GenBank/DDBJ databases">
        <authorList>
            <person name="Nowell W R."/>
        </authorList>
    </citation>
    <scope>NUCLEOTIDE SEQUENCE</scope>
</reference>